<dbReference type="PANTHER" id="PTHR30540:SF97">
    <property type="entry name" value="POTASSIUM TRANSPORTER"/>
    <property type="match status" value="1"/>
</dbReference>
<comment type="similarity">
    <text evidence="2">Belongs to the HAK/KUP transporter (TC 2.A.72.3) family.</text>
</comment>
<feature type="transmembrane region" description="Helical" evidence="3">
    <location>
        <begin position="296"/>
        <end position="317"/>
    </location>
</feature>
<feature type="transmembrane region" description="Helical" evidence="3">
    <location>
        <begin position="217"/>
        <end position="239"/>
    </location>
</feature>
<dbReference type="GO" id="GO:0015079">
    <property type="term" value="F:potassium ion transmembrane transporter activity"/>
    <property type="evidence" value="ECO:0007669"/>
    <property type="project" value="InterPro"/>
</dbReference>
<reference evidence="5" key="1">
    <citation type="submission" date="2019-03" db="EMBL/GenBank/DDBJ databases">
        <authorList>
            <person name="Mank J."/>
            <person name="Almeida P."/>
        </authorList>
    </citation>
    <scope>NUCLEOTIDE SEQUENCE</scope>
    <source>
        <strain evidence="5">78183</strain>
    </source>
</reference>
<proteinExistence type="inferred from homology"/>
<evidence type="ECO:0000256" key="2">
    <source>
        <dbReference type="ARBA" id="ARBA00008440"/>
    </source>
</evidence>
<accession>A0A6N2LN24</accession>
<evidence type="ECO:0000313" key="5">
    <source>
        <dbReference type="EMBL" id="VFU42262.1"/>
    </source>
</evidence>
<feature type="domain" description="K+ potassium transporter integral membrane" evidence="4">
    <location>
        <begin position="12"/>
        <end position="328"/>
    </location>
</feature>
<evidence type="ECO:0000256" key="1">
    <source>
        <dbReference type="ARBA" id="ARBA00004651"/>
    </source>
</evidence>
<evidence type="ECO:0000259" key="4">
    <source>
        <dbReference type="Pfam" id="PF02705"/>
    </source>
</evidence>
<keyword evidence="3" id="KW-0472">Membrane</keyword>
<feature type="transmembrane region" description="Helical" evidence="3">
    <location>
        <begin position="133"/>
        <end position="152"/>
    </location>
</feature>
<sequence length="349" mass="39566">MKETWRHSLILSFQTLGIVYGRFSTAPLYVFGTIQTTNFKSNETAYEYFSFLFWTLTIVSLLKYTFIVLRADDNGEGGIFALYSLLCRHCKVGLLPNDRSTEEIMQHEEVSTLRGKVESRARKAIRNRRSSHYFMLFIALFGACMIIGDGVITPSISVLSASSGLQRSLSNIKYTSSTDAEQTISDDLRKYVPVPSACVITVGLFILQYYGTHKIGFLFAPIVTIWLLFISGVGMYNVFHWDPKIFSAISPVYMYRFVRKINKASWKSLNSILLCVAGSETMFTDLGHFSKRSIKLTFVCLIYPALVLCYAGQAAFISKHWNGTENFNHLSESNIFVMSSYCYPCLLQL</sequence>
<feature type="transmembrane region" description="Helical" evidence="3">
    <location>
        <begin position="191"/>
        <end position="210"/>
    </location>
</feature>
<keyword evidence="3" id="KW-0812">Transmembrane</keyword>
<dbReference type="Pfam" id="PF02705">
    <property type="entry name" value="K_trans"/>
    <property type="match status" value="1"/>
</dbReference>
<dbReference type="PANTHER" id="PTHR30540">
    <property type="entry name" value="OSMOTIC STRESS POTASSIUM TRANSPORTER"/>
    <property type="match status" value="1"/>
</dbReference>
<gene>
    <name evidence="5" type="ORF">SVIM_LOCUS252460</name>
</gene>
<protein>
    <recommendedName>
        <fullName evidence="4">K+ potassium transporter integral membrane domain-containing protein</fullName>
    </recommendedName>
</protein>
<dbReference type="InterPro" id="IPR003855">
    <property type="entry name" value="K+_transporter"/>
</dbReference>
<dbReference type="GO" id="GO:0005886">
    <property type="term" value="C:plasma membrane"/>
    <property type="evidence" value="ECO:0007669"/>
    <property type="project" value="UniProtKB-SubCell"/>
</dbReference>
<dbReference type="InterPro" id="IPR053951">
    <property type="entry name" value="K_trans_N"/>
</dbReference>
<dbReference type="AlphaFoldDB" id="A0A6N2LN24"/>
<name>A0A6N2LN24_SALVM</name>
<feature type="transmembrane region" description="Helical" evidence="3">
    <location>
        <begin position="45"/>
        <end position="62"/>
    </location>
</feature>
<keyword evidence="3" id="KW-1133">Transmembrane helix</keyword>
<organism evidence="5">
    <name type="scientific">Salix viminalis</name>
    <name type="common">Common osier</name>
    <name type="synonym">Basket willow</name>
    <dbReference type="NCBI Taxonomy" id="40686"/>
    <lineage>
        <taxon>Eukaryota</taxon>
        <taxon>Viridiplantae</taxon>
        <taxon>Streptophyta</taxon>
        <taxon>Embryophyta</taxon>
        <taxon>Tracheophyta</taxon>
        <taxon>Spermatophyta</taxon>
        <taxon>Magnoliopsida</taxon>
        <taxon>eudicotyledons</taxon>
        <taxon>Gunneridae</taxon>
        <taxon>Pentapetalae</taxon>
        <taxon>rosids</taxon>
        <taxon>fabids</taxon>
        <taxon>Malpighiales</taxon>
        <taxon>Salicaceae</taxon>
        <taxon>Saliceae</taxon>
        <taxon>Salix</taxon>
    </lineage>
</organism>
<dbReference type="EMBL" id="CAADRP010001574">
    <property type="protein sequence ID" value="VFU42262.1"/>
    <property type="molecule type" value="Genomic_DNA"/>
</dbReference>
<evidence type="ECO:0000256" key="3">
    <source>
        <dbReference type="SAM" id="Phobius"/>
    </source>
</evidence>
<comment type="subcellular location">
    <subcellularLocation>
        <location evidence="1">Cell membrane</location>
        <topology evidence="1">Multi-pass membrane protein</topology>
    </subcellularLocation>
</comment>